<dbReference type="OrthoDB" id="60630at2157"/>
<sequence>MVKKFLQNSGNSRALILSITERDHLEVIGVDSEEVELRYDKINGIPCIVLYGSGNYKKMIENRE</sequence>
<organism evidence="1">
    <name type="scientific">Methanococcus maripaludis (strain C6 / ATCC BAA-1332)</name>
    <dbReference type="NCBI Taxonomy" id="444158"/>
    <lineage>
        <taxon>Archaea</taxon>
        <taxon>Methanobacteriati</taxon>
        <taxon>Methanobacteriota</taxon>
        <taxon>Methanomada group</taxon>
        <taxon>Methanococci</taxon>
        <taxon>Methanococcales</taxon>
        <taxon>Methanococcaceae</taxon>
        <taxon>Methanococcus</taxon>
    </lineage>
</organism>
<dbReference type="EMBL" id="CP000867">
    <property type="protein sequence ID" value="ABX01266.1"/>
    <property type="molecule type" value="Genomic_DNA"/>
</dbReference>
<proteinExistence type="predicted"/>
<accession>A9A6H0</accession>
<name>A9A6H0_METM6</name>
<gene>
    <name evidence="1" type="ordered locus">MmarC6_0448</name>
</gene>
<protein>
    <submittedName>
        <fullName evidence="1">Uncharacterized protein</fullName>
    </submittedName>
</protein>
<dbReference type="eggNOG" id="arCOG06610">
    <property type="taxonomic scope" value="Archaea"/>
</dbReference>
<dbReference type="AlphaFoldDB" id="A9A6H0"/>
<dbReference type="KEGG" id="mmx:MmarC6_0448"/>
<evidence type="ECO:0000313" key="1">
    <source>
        <dbReference type="EMBL" id="ABX01266.1"/>
    </source>
</evidence>
<dbReference type="HOGENOM" id="CLU_2857113_0_0_2"/>
<dbReference type="STRING" id="444158.MmarC6_0448"/>
<reference evidence="1" key="1">
    <citation type="submission" date="2007-10" db="EMBL/GenBank/DDBJ databases">
        <title>Complete sequence of Methanococcus maripaludis C6.</title>
        <authorList>
            <consortium name="US DOE Joint Genome Institute"/>
            <person name="Copeland A."/>
            <person name="Lucas S."/>
            <person name="Lapidus A."/>
            <person name="Barry K."/>
            <person name="Glavina del Rio T."/>
            <person name="Dalin E."/>
            <person name="Tice H."/>
            <person name="Pitluck S."/>
            <person name="Clum A."/>
            <person name="Schmutz J."/>
            <person name="Larimer F."/>
            <person name="Land M."/>
            <person name="Hauser L."/>
            <person name="Kyrpides N."/>
            <person name="Mikhailova N."/>
            <person name="Sieprawska-Lupa M."/>
            <person name="Whitman W.B."/>
            <person name="Richardson P."/>
        </authorList>
    </citation>
    <scope>NUCLEOTIDE SEQUENCE [LARGE SCALE GENOMIC DNA]</scope>
    <source>
        <strain evidence="1">C6</strain>
    </source>
</reference>